<comment type="caution">
    <text evidence="2">The sequence shown here is derived from an EMBL/GenBank/DDBJ whole genome shotgun (WGS) entry which is preliminary data.</text>
</comment>
<organism evidence="2 3">
    <name type="scientific">Ktedonobacter robiniae</name>
    <dbReference type="NCBI Taxonomy" id="2778365"/>
    <lineage>
        <taxon>Bacteria</taxon>
        <taxon>Bacillati</taxon>
        <taxon>Chloroflexota</taxon>
        <taxon>Ktedonobacteria</taxon>
        <taxon>Ktedonobacterales</taxon>
        <taxon>Ktedonobacteraceae</taxon>
        <taxon>Ktedonobacter</taxon>
    </lineage>
</organism>
<dbReference type="Proteomes" id="UP000654345">
    <property type="component" value="Unassembled WGS sequence"/>
</dbReference>
<protein>
    <recommendedName>
        <fullName evidence="1">T4 RNA ligase 1-like N-terminal domain-containing protein</fullName>
    </recommendedName>
</protein>
<accession>A0ABQ3UYL7</accession>
<gene>
    <name evidence="2" type="ORF">KSB_61220</name>
</gene>
<feature type="domain" description="T4 RNA ligase 1-like N-terminal" evidence="1">
    <location>
        <begin position="19"/>
        <end position="150"/>
    </location>
</feature>
<dbReference type="InterPro" id="IPR019039">
    <property type="entry name" value="T4-Rnl1-like_N"/>
</dbReference>
<dbReference type="EMBL" id="BNJG01000002">
    <property type="protein sequence ID" value="GHO57647.1"/>
    <property type="molecule type" value="Genomic_DNA"/>
</dbReference>
<name>A0ABQ3UYL7_9CHLR</name>
<reference evidence="2 3" key="1">
    <citation type="journal article" date="2021" name="Int. J. Syst. Evol. Microbiol.">
        <title>Reticulibacter mediterranei gen. nov., sp. nov., within the new family Reticulibacteraceae fam. nov., and Ktedonospora formicarum gen. nov., sp. nov., Ktedonobacter robiniae sp. nov., Dictyobacter formicarum sp. nov. and Dictyobacter arantiisoli sp. nov., belonging to the class Ktedonobacteria.</title>
        <authorList>
            <person name="Yabe S."/>
            <person name="Zheng Y."/>
            <person name="Wang C.M."/>
            <person name="Sakai Y."/>
            <person name="Abe K."/>
            <person name="Yokota A."/>
            <person name="Donadio S."/>
            <person name="Cavaletti L."/>
            <person name="Monciardini P."/>
        </authorList>
    </citation>
    <scope>NUCLEOTIDE SEQUENCE [LARGE SCALE GENOMIC DNA]</scope>
    <source>
        <strain evidence="2 3">SOSP1-30</strain>
    </source>
</reference>
<dbReference type="SUPFAM" id="SSF56091">
    <property type="entry name" value="DNA ligase/mRNA capping enzyme, catalytic domain"/>
    <property type="match status" value="1"/>
</dbReference>
<evidence type="ECO:0000313" key="2">
    <source>
        <dbReference type="EMBL" id="GHO57647.1"/>
    </source>
</evidence>
<evidence type="ECO:0000259" key="1">
    <source>
        <dbReference type="Pfam" id="PF09511"/>
    </source>
</evidence>
<keyword evidence="3" id="KW-1185">Reference proteome</keyword>
<evidence type="ECO:0000313" key="3">
    <source>
        <dbReference type="Proteomes" id="UP000654345"/>
    </source>
</evidence>
<proteinExistence type="predicted"/>
<sequence>MSFDRVLNAVAIVKIAVRQHNIVARPFPEFFNLDEAIANGEQLPAEDFEVTEKLDGSLGILYWLDGEPRLATRGSFTSNQALVGTKIFQERYGSAYFYPDFTYLFEIIYLANRIVVDYKGMEDIILLAIIETKTGREYSYNDVQKLVGSAFSIVRLYDGITDVHKLKELQ</sequence>
<dbReference type="Pfam" id="PF09511">
    <property type="entry name" value="RNA_lig_T4_1"/>
    <property type="match status" value="1"/>
</dbReference>